<dbReference type="Proteomes" id="UP000216498">
    <property type="component" value="Unassembled WGS sequence"/>
</dbReference>
<dbReference type="InterPro" id="IPR036249">
    <property type="entry name" value="Thioredoxin-like_sf"/>
</dbReference>
<dbReference type="InterPro" id="IPR002109">
    <property type="entry name" value="Glutaredoxin"/>
</dbReference>
<dbReference type="PROSITE" id="PS51354">
    <property type="entry name" value="GLUTAREDOXIN_2"/>
    <property type="match status" value="1"/>
</dbReference>
<feature type="domain" description="Glutaredoxin" evidence="1">
    <location>
        <begin position="6"/>
        <end position="61"/>
    </location>
</feature>
<dbReference type="RefSeq" id="WP_094885572.1">
    <property type="nucleotide sequence ID" value="NZ_NPMS01000003.1"/>
</dbReference>
<dbReference type="SUPFAM" id="SSF52833">
    <property type="entry name" value="Thioredoxin-like"/>
    <property type="match status" value="1"/>
</dbReference>
<proteinExistence type="predicted"/>
<gene>
    <name evidence="2" type="ORF">CIL03_09240</name>
</gene>
<evidence type="ECO:0000313" key="3">
    <source>
        <dbReference type="Proteomes" id="UP000216498"/>
    </source>
</evidence>
<protein>
    <recommendedName>
        <fullName evidence="1">Glutaredoxin domain-containing protein</fullName>
    </recommendedName>
</protein>
<reference evidence="2 3" key="1">
    <citation type="submission" date="2017-08" db="EMBL/GenBank/DDBJ databases">
        <title>Virgibacillus indicus sp. nov. and Virgibacillus profoundi sp. nov, two moderately halophilic bacteria isolated from marine sediment by using the Microfluidic Streak Plate.</title>
        <authorList>
            <person name="Xu B."/>
            <person name="Hu B."/>
            <person name="Wang J."/>
            <person name="Zhu Y."/>
            <person name="Huang L."/>
            <person name="Du W."/>
            <person name="Huang Y."/>
        </authorList>
    </citation>
    <scope>NUCLEOTIDE SEQUENCE [LARGE SCALE GENOMIC DNA]</scope>
    <source>
        <strain evidence="2 3">IO3-P2-C2</strain>
    </source>
</reference>
<dbReference type="Gene3D" id="3.40.30.10">
    <property type="entry name" value="Glutaredoxin"/>
    <property type="match status" value="1"/>
</dbReference>
<dbReference type="OrthoDB" id="9795531at2"/>
<evidence type="ECO:0000313" key="2">
    <source>
        <dbReference type="EMBL" id="OZU89181.1"/>
    </source>
</evidence>
<sequence>MSGKNVVVYISENNSQCKKLMNEMDKWDISYDTKNVTQNTEYMKELQDQGIYGTPATFIEDTREVILGFQKSKIKYALGINSVNFSEFGSSYYNENY</sequence>
<evidence type="ECO:0000259" key="1">
    <source>
        <dbReference type="Pfam" id="PF00462"/>
    </source>
</evidence>
<dbReference type="AlphaFoldDB" id="A0A265NBI8"/>
<comment type="caution">
    <text evidence="2">The sequence shown here is derived from an EMBL/GenBank/DDBJ whole genome shotgun (WGS) entry which is preliminary data.</text>
</comment>
<dbReference type="Pfam" id="PF00462">
    <property type="entry name" value="Glutaredoxin"/>
    <property type="match status" value="1"/>
</dbReference>
<dbReference type="EMBL" id="NPMS01000003">
    <property type="protein sequence ID" value="OZU89181.1"/>
    <property type="molecule type" value="Genomic_DNA"/>
</dbReference>
<name>A0A265NBI8_9BACI</name>
<accession>A0A265NBI8</accession>
<organism evidence="2 3">
    <name type="scientific">Virgibacillus indicus</name>
    <dbReference type="NCBI Taxonomy" id="2024554"/>
    <lineage>
        <taxon>Bacteria</taxon>
        <taxon>Bacillati</taxon>
        <taxon>Bacillota</taxon>
        <taxon>Bacilli</taxon>
        <taxon>Bacillales</taxon>
        <taxon>Bacillaceae</taxon>
        <taxon>Virgibacillus</taxon>
    </lineage>
</organism>
<dbReference type="CDD" id="cd02976">
    <property type="entry name" value="NrdH"/>
    <property type="match status" value="1"/>
</dbReference>
<keyword evidence="3" id="KW-1185">Reference proteome</keyword>